<evidence type="ECO:0000259" key="3">
    <source>
        <dbReference type="SMART" id="SM00922"/>
    </source>
</evidence>
<keyword evidence="1" id="KW-0479">Metal-binding</keyword>
<dbReference type="InterPro" id="IPR036849">
    <property type="entry name" value="Enolase-like_C_sf"/>
</dbReference>
<keyword evidence="2" id="KW-0456">Lyase</keyword>
<dbReference type="Proteomes" id="UP000719500">
    <property type="component" value="Unassembled WGS sequence"/>
</dbReference>
<dbReference type="PANTHER" id="PTHR48080:SF2">
    <property type="entry name" value="D-GALACTONATE DEHYDRATASE"/>
    <property type="match status" value="1"/>
</dbReference>
<dbReference type="RefSeq" id="WP_204805327.1">
    <property type="nucleotide sequence ID" value="NZ_JACSNX010000024.1"/>
</dbReference>
<dbReference type="SUPFAM" id="SSF51604">
    <property type="entry name" value="Enolase C-terminal domain-like"/>
    <property type="match status" value="1"/>
</dbReference>
<evidence type="ECO:0000256" key="1">
    <source>
        <dbReference type="ARBA" id="ARBA00022723"/>
    </source>
</evidence>
<dbReference type="InterPro" id="IPR013341">
    <property type="entry name" value="Mandelate_racemase_N_dom"/>
</dbReference>
<reference evidence="4 5" key="1">
    <citation type="journal article" date="2021" name="Sci. Rep.">
        <title>The distribution of antibiotic resistance genes in chicken gut microbiota commensals.</title>
        <authorList>
            <person name="Juricova H."/>
            <person name="Matiasovicova J."/>
            <person name="Kubasova T."/>
            <person name="Cejkova D."/>
            <person name="Rychlik I."/>
        </authorList>
    </citation>
    <scope>NUCLEOTIDE SEQUENCE [LARGE SCALE GENOMIC DNA]</scope>
    <source>
        <strain evidence="4 5">An411</strain>
    </source>
</reference>
<dbReference type="InterPro" id="IPR013342">
    <property type="entry name" value="Mandelate_racemase_C"/>
</dbReference>
<dbReference type="SFLD" id="SFLDS00001">
    <property type="entry name" value="Enolase"/>
    <property type="match status" value="1"/>
</dbReference>
<dbReference type="Pfam" id="PF13378">
    <property type="entry name" value="MR_MLE_C"/>
    <property type="match status" value="1"/>
</dbReference>
<dbReference type="SFLD" id="SFLDG00179">
    <property type="entry name" value="mandelate_racemase"/>
    <property type="match status" value="1"/>
</dbReference>
<gene>
    <name evidence="4" type="ORF">H9X91_11895</name>
</gene>
<evidence type="ECO:0000313" key="4">
    <source>
        <dbReference type="EMBL" id="MBM6852142.1"/>
    </source>
</evidence>
<comment type="caution">
    <text evidence="4">The sequence shown here is derived from an EMBL/GenBank/DDBJ whole genome shotgun (WGS) entry which is preliminary data.</text>
</comment>
<feature type="domain" description="Mandelate racemase/muconate lactonizing enzyme C-terminal" evidence="3">
    <location>
        <begin position="150"/>
        <end position="266"/>
    </location>
</feature>
<dbReference type="InterPro" id="IPR034593">
    <property type="entry name" value="DgoD-like"/>
</dbReference>
<dbReference type="SUPFAM" id="SSF54826">
    <property type="entry name" value="Enolase N-terminal domain-like"/>
    <property type="match status" value="1"/>
</dbReference>
<protein>
    <submittedName>
        <fullName evidence="4">Mandelate racemase/muconate lactonizing enzyme family protein</fullName>
    </submittedName>
</protein>
<dbReference type="CDD" id="cd03316">
    <property type="entry name" value="MR_like"/>
    <property type="match status" value="1"/>
</dbReference>
<dbReference type="InterPro" id="IPR029065">
    <property type="entry name" value="Enolase_C-like"/>
</dbReference>
<dbReference type="Gene3D" id="3.20.20.120">
    <property type="entry name" value="Enolase-like C-terminal domain"/>
    <property type="match status" value="1"/>
</dbReference>
<dbReference type="InterPro" id="IPR029017">
    <property type="entry name" value="Enolase-like_N"/>
</dbReference>
<dbReference type="EMBL" id="JACSNX010000024">
    <property type="protein sequence ID" value="MBM6852142.1"/>
    <property type="molecule type" value="Genomic_DNA"/>
</dbReference>
<evidence type="ECO:0000313" key="5">
    <source>
        <dbReference type="Proteomes" id="UP000719500"/>
    </source>
</evidence>
<accession>A0ABS2FX15</accession>
<organism evidence="4 5">
    <name type="scientific">Oscillibacter valericigenes</name>
    <dbReference type="NCBI Taxonomy" id="351091"/>
    <lineage>
        <taxon>Bacteria</taxon>
        <taxon>Bacillati</taxon>
        <taxon>Bacillota</taxon>
        <taxon>Clostridia</taxon>
        <taxon>Eubacteriales</taxon>
        <taxon>Oscillospiraceae</taxon>
        <taxon>Oscillibacter</taxon>
    </lineage>
</organism>
<dbReference type="SMART" id="SM00922">
    <property type="entry name" value="MR_MLE"/>
    <property type="match status" value="1"/>
</dbReference>
<evidence type="ECO:0000256" key="2">
    <source>
        <dbReference type="ARBA" id="ARBA00023239"/>
    </source>
</evidence>
<sequence length="398" mass="43541">MKITSVDIFLLRHVGEEFSPFPFRPVVCRVNTDEGICGYGEAGISVGTGENGVAHMLKDLAQMTLGRDPMANEVIWEDIHNVLRGHLSGGGVTVYSAMSALDTAMMDIKGKKLGVPMYVLLGGKYRDKLKCYLSQCHLGYLDDFSLQATPEQLAETCDRIRKDGYSAVKFNILAFDEAGRSLPRETTTGPLDRVTLDLAEARLAAVRERCGNQLDIILENLCGTDVTAAVQLERIARKYGVLMIEEATSNFNPALYGEIARRTETPLSAGERVHTRWGFEQLLQQRAISVIQPDITNCGGMSEAKKICDLAHIYDVRVQCHVAGTPIAEAAAIQLEAAIPNFFIHETYQMAAHPDCVAYGTHAYVPENGYLTVPDLPGLGQELSDQAIAEALGHIVVQ</sequence>
<name>A0ABS2FX15_9FIRM</name>
<keyword evidence="5" id="KW-1185">Reference proteome</keyword>
<dbReference type="Pfam" id="PF02746">
    <property type="entry name" value="MR_MLE_N"/>
    <property type="match status" value="1"/>
</dbReference>
<proteinExistence type="predicted"/>
<dbReference type="Gene3D" id="3.30.390.10">
    <property type="entry name" value="Enolase-like, N-terminal domain"/>
    <property type="match status" value="1"/>
</dbReference>
<dbReference type="PANTHER" id="PTHR48080">
    <property type="entry name" value="D-GALACTONATE DEHYDRATASE-RELATED"/>
    <property type="match status" value="1"/>
</dbReference>